<dbReference type="AlphaFoldDB" id="A0A9W6LZC0"/>
<keyword evidence="2" id="KW-1185">Reference proteome</keyword>
<gene>
    <name evidence="1" type="ORF">GCM10017584_10560</name>
</gene>
<reference evidence="1" key="2">
    <citation type="submission" date="2023-01" db="EMBL/GenBank/DDBJ databases">
        <authorList>
            <person name="Sun Q."/>
            <person name="Evtushenko L."/>
        </authorList>
    </citation>
    <scope>NUCLEOTIDE SEQUENCE</scope>
    <source>
        <strain evidence="1">VKM Ac-1401</strain>
    </source>
</reference>
<protein>
    <submittedName>
        <fullName evidence="1">Uncharacterized protein</fullName>
    </submittedName>
</protein>
<dbReference type="RefSeq" id="WP_271176161.1">
    <property type="nucleotide sequence ID" value="NZ_BAAAJO010000001.1"/>
</dbReference>
<sequence>MTIDELGRAGSGSGGGLIGGALIEDAAERMARDCPRDPDAVHDALRERVIDKLHDTSRLAEVVDLRASSFVPCPGASASAMSLRHLRGPIPTVAVQLYALANADGPTPCQLLGWALTLFGSDWFYGAYVLDTEDEGLQSIVVYLNHRLQPIIPAQSIRENCEPVAHLLA</sequence>
<reference evidence="1" key="1">
    <citation type="journal article" date="2014" name="Int. J. Syst. Evol. Microbiol.">
        <title>Complete genome sequence of Corynebacterium casei LMG S-19264T (=DSM 44701T), isolated from a smear-ripened cheese.</title>
        <authorList>
            <consortium name="US DOE Joint Genome Institute (JGI-PGF)"/>
            <person name="Walter F."/>
            <person name="Albersmeier A."/>
            <person name="Kalinowski J."/>
            <person name="Ruckert C."/>
        </authorList>
    </citation>
    <scope>NUCLEOTIDE SEQUENCE</scope>
    <source>
        <strain evidence="1">VKM Ac-1401</strain>
    </source>
</reference>
<organism evidence="1 2">
    <name type="scientific">Leifsonia poae</name>
    <dbReference type="NCBI Taxonomy" id="110933"/>
    <lineage>
        <taxon>Bacteria</taxon>
        <taxon>Bacillati</taxon>
        <taxon>Actinomycetota</taxon>
        <taxon>Actinomycetes</taxon>
        <taxon>Micrococcales</taxon>
        <taxon>Microbacteriaceae</taxon>
        <taxon>Leifsonia</taxon>
    </lineage>
</organism>
<evidence type="ECO:0000313" key="1">
    <source>
        <dbReference type="EMBL" id="GLJ75482.1"/>
    </source>
</evidence>
<accession>A0A9W6LZC0</accession>
<comment type="caution">
    <text evidence="1">The sequence shown here is derived from an EMBL/GenBank/DDBJ whole genome shotgun (WGS) entry which is preliminary data.</text>
</comment>
<dbReference type="Proteomes" id="UP001142372">
    <property type="component" value="Unassembled WGS sequence"/>
</dbReference>
<name>A0A9W6LZC0_9MICO</name>
<evidence type="ECO:0000313" key="2">
    <source>
        <dbReference type="Proteomes" id="UP001142372"/>
    </source>
</evidence>
<proteinExistence type="predicted"/>
<dbReference type="EMBL" id="BSEN01000003">
    <property type="protein sequence ID" value="GLJ75482.1"/>
    <property type="molecule type" value="Genomic_DNA"/>
</dbReference>